<dbReference type="GeneID" id="89685656"/>
<evidence type="ECO:0000313" key="3">
    <source>
        <dbReference type="Proteomes" id="UP000711178"/>
    </source>
</evidence>
<dbReference type="Pfam" id="PF10460">
    <property type="entry name" value="Peptidase_M30"/>
    <property type="match status" value="1"/>
</dbReference>
<organism evidence="2 3">
    <name type="scientific">Chromobacterium subtsugae</name>
    <dbReference type="NCBI Taxonomy" id="251747"/>
    <lineage>
        <taxon>Bacteria</taxon>
        <taxon>Pseudomonadati</taxon>
        <taxon>Pseudomonadota</taxon>
        <taxon>Betaproteobacteria</taxon>
        <taxon>Neisseriales</taxon>
        <taxon>Chromobacteriaceae</taxon>
        <taxon>Chromobacterium</taxon>
    </lineage>
</organism>
<sequence length="555" mass="59028">MLRPLLLTAMVAGLTACGGGGGGGGSPSANDGGGAVTHGAAPEAKSGAEAGELVCSGNRCRLADGANQAVGSMYRFYNDSHLERELVVSGLSPAIWHAVSTKVSGAGVAVGELSLRQEEKDAGPREPDYQAEHAELSAIYAQKAPAQRLKLGQGARREAPVAYAPGEEKTWFDSIHENDVATTLRTKRALPGGASVHVWTENGAGVSARQADFLAERFAGSVYPLEVSLLGQPWGVVGNPVFAGFTIPADTRDVHIVVTPLRAQGNAGLMGYVWSGNALRNLCTEDAKPCQKYQRSNAALAVFLSSEVLARSAAGEEWHERSQGAGEALSTLAHEFSHLFYSYNKRYKPAVPVKVETWEDEMFAQSIAYLVLADTFGGGRGAGRDAHPDLRPRADFERALDFVPCDFSRWNGASSCYPKALALGALMVHQYGHQLFRPWLESQNPGAQAVSEGLRAAGGAGYADMLERYAGTMLSAGAANVAGRYGYPAKRVVLPGSPLLPQGREIQLPGIALSADKPLIPMDGQYDTSKQFSYIGNGIWTLRVPANSWITLTKR</sequence>
<evidence type="ECO:0000313" key="2">
    <source>
        <dbReference type="EMBL" id="MBW8289999.1"/>
    </source>
</evidence>
<protein>
    <recommendedName>
        <fullName evidence="4">Peptidase M30</fullName>
    </recommendedName>
</protein>
<accession>A0ABS7FIT9</accession>
<name>A0ABS7FIT9_9NEIS</name>
<dbReference type="PROSITE" id="PS51257">
    <property type="entry name" value="PROKAR_LIPOPROTEIN"/>
    <property type="match status" value="1"/>
</dbReference>
<proteinExistence type="predicted"/>
<evidence type="ECO:0000256" key="1">
    <source>
        <dbReference type="SAM" id="MobiDB-lite"/>
    </source>
</evidence>
<dbReference type="EMBL" id="JAHDTB010000029">
    <property type="protein sequence ID" value="MBW8289999.1"/>
    <property type="molecule type" value="Genomic_DNA"/>
</dbReference>
<dbReference type="Proteomes" id="UP000711178">
    <property type="component" value="Unassembled WGS sequence"/>
</dbReference>
<keyword evidence="3" id="KW-1185">Reference proteome</keyword>
<evidence type="ECO:0008006" key="4">
    <source>
        <dbReference type="Google" id="ProtNLM"/>
    </source>
</evidence>
<comment type="caution">
    <text evidence="2">The sequence shown here is derived from an EMBL/GenBank/DDBJ whole genome shotgun (WGS) entry which is preliminary data.</text>
</comment>
<reference evidence="2 3" key="1">
    <citation type="submission" date="2021-05" db="EMBL/GenBank/DDBJ databases">
        <title>Draft Whole Genome Sequencing Of Biosensor Chromobacterium violaceum Strain CV026 Reveals A Regulatory RNA In Chromobacterium violaceum Phenotype Regulatory Network.</title>
        <authorList>
            <person name="Hong K.W."/>
            <person name="Chan K.G."/>
            <person name="Chang C.-Y."/>
        </authorList>
    </citation>
    <scope>NUCLEOTIDE SEQUENCE [LARGE SCALE GENOMIC DNA]</scope>
    <source>
        <strain evidence="2 3">ATCC 31532</strain>
    </source>
</reference>
<dbReference type="RefSeq" id="WP_146008325.1">
    <property type="nucleotide sequence ID" value="NZ_CP143257.1"/>
</dbReference>
<gene>
    <name evidence="2" type="ORF">KIF53_20375</name>
</gene>
<feature type="region of interest" description="Disordered" evidence="1">
    <location>
        <begin position="21"/>
        <end position="43"/>
    </location>
</feature>
<feature type="compositionally biased region" description="Gly residues" evidence="1">
    <location>
        <begin position="21"/>
        <end position="36"/>
    </location>
</feature>
<dbReference type="InterPro" id="IPR019501">
    <property type="entry name" value="Peptidase_M30_hyicolysin"/>
</dbReference>